<reference evidence="18" key="1">
    <citation type="journal article" date="2018" name="J. ISSAAS">
        <title>The contribution of mitochondrial metagenomics to large-scale data mining and phylogenetic analysis of Coleoptera.</title>
        <authorList>
            <person name="Miller K."/>
            <person name="Linard B."/>
            <person name="Motyka M."/>
            <person name="Bocek M."/>
            <person name="Vogler A.P."/>
        </authorList>
    </citation>
    <scope>NUCLEOTIDE SEQUENCE</scope>
</reference>
<comment type="subcellular location">
    <subcellularLocation>
        <location evidence="17">Mitochondrion inner membrane</location>
        <topology evidence="17">Multi-pass membrane protein</topology>
    </subcellularLocation>
    <subcellularLocation>
        <location evidence="2">Mitochondrion membrane</location>
        <topology evidence="2">Multi-pass membrane protein</topology>
    </subcellularLocation>
</comment>
<keyword evidence="11 17" id="KW-1133">Transmembrane helix</keyword>
<keyword evidence="7 17" id="KW-0679">Respiratory chain</keyword>
<keyword evidence="13 17" id="KW-0830">Ubiquinone</keyword>
<keyword evidence="15 17" id="KW-0472">Membrane</keyword>
<organism evidence="18">
    <name type="scientific">Cucujoidea sp. 42 KM-2017</name>
    <dbReference type="NCBI Taxonomy" id="2219381"/>
    <lineage>
        <taxon>Eukaryota</taxon>
        <taxon>Metazoa</taxon>
        <taxon>Ecdysozoa</taxon>
        <taxon>Arthropoda</taxon>
        <taxon>Hexapoda</taxon>
        <taxon>Insecta</taxon>
        <taxon>Pterygota</taxon>
        <taxon>Neoptera</taxon>
        <taxon>Endopterygota</taxon>
        <taxon>Coleoptera</taxon>
        <taxon>Polyphaga</taxon>
        <taxon>Cucujiformia</taxon>
    </lineage>
</organism>
<keyword evidence="9 17" id="KW-1278">Translocase</keyword>
<dbReference type="PANTHER" id="PTHR11434">
    <property type="entry name" value="NADH-UBIQUINONE OXIDOREDUCTASE SUBUNIT ND4L"/>
    <property type="match status" value="1"/>
</dbReference>
<dbReference type="GO" id="GO:0008137">
    <property type="term" value="F:NADH dehydrogenase (ubiquinone) activity"/>
    <property type="evidence" value="ECO:0007669"/>
    <property type="project" value="UniProtKB-EC"/>
</dbReference>
<evidence type="ECO:0000256" key="5">
    <source>
        <dbReference type="ARBA" id="ARBA00016612"/>
    </source>
</evidence>
<dbReference type="EC" id="7.1.1.2" evidence="4 17"/>
<evidence type="ECO:0000256" key="11">
    <source>
        <dbReference type="ARBA" id="ARBA00022989"/>
    </source>
</evidence>
<keyword evidence="6 17" id="KW-0813">Transport</keyword>
<evidence type="ECO:0000256" key="15">
    <source>
        <dbReference type="ARBA" id="ARBA00023136"/>
    </source>
</evidence>
<dbReference type="Gene3D" id="1.10.287.3510">
    <property type="match status" value="1"/>
</dbReference>
<evidence type="ECO:0000256" key="1">
    <source>
        <dbReference type="ARBA" id="ARBA00003257"/>
    </source>
</evidence>
<keyword evidence="14 17" id="KW-0496">Mitochondrion</keyword>
<feature type="transmembrane region" description="Helical" evidence="17">
    <location>
        <begin position="54"/>
        <end position="75"/>
    </location>
</feature>
<evidence type="ECO:0000256" key="9">
    <source>
        <dbReference type="ARBA" id="ARBA00022967"/>
    </source>
</evidence>
<evidence type="ECO:0000256" key="13">
    <source>
        <dbReference type="ARBA" id="ARBA00023075"/>
    </source>
</evidence>
<dbReference type="Pfam" id="PF00420">
    <property type="entry name" value="Oxidored_q2"/>
    <property type="match status" value="1"/>
</dbReference>
<keyword evidence="12 17" id="KW-0520">NAD</keyword>
<dbReference type="EMBL" id="MG193466">
    <property type="protein sequence ID" value="AXS66057.1"/>
    <property type="molecule type" value="Genomic_DNA"/>
</dbReference>
<gene>
    <name evidence="18" type="primary">nad4l</name>
</gene>
<evidence type="ECO:0000256" key="6">
    <source>
        <dbReference type="ARBA" id="ARBA00022448"/>
    </source>
</evidence>
<protein>
    <recommendedName>
        <fullName evidence="5 17">NADH-ubiquinone oxidoreductase chain 4L</fullName>
        <ecNumber evidence="4 17">7.1.1.2</ecNumber>
    </recommendedName>
</protein>
<evidence type="ECO:0000256" key="16">
    <source>
        <dbReference type="ARBA" id="ARBA00049551"/>
    </source>
</evidence>
<geneLocation type="mitochondrion" evidence="18"/>
<evidence type="ECO:0000256" key="4">
    <source>
        <dbReference type="ARBA" id="ARBA00012944"/>
    </source>
</evidence>
<evidence type="ECO:0000256" key="8">
    <source>
        <dbReference type="ARBA" id="ARBA00022692"/>
    </source>
</evidence>
<sequence>MEMYFMIFLFIFSILMFSLNRKHFLMMLLSMEFVVLILFMFLFLYLMSLSFESYFSMIFLSLSVCESALGLSLLVSMVRFYGNDNFSSFNILW</sequence>
<dbReference type="GO" id="GO:0030964">
    <property type="term" value="C:NADH dehydrogenase complex"/>
    <property type="evidence" value="ECO:0007669"/>
    <property type="project" value="TreeGrafter"/>
</dbReference>
<keyword evidence="10 17" id="KW-0249">Electron transport</keyword>
<dbReference type="AlphaFoldDB" id="A0A346RJ10"/>
<dbReference type="GO" id="GO:0042773">
    <property type="term" value="P:ATP synthesis coupled electron transport"/>
    <property type="evidence" value="ECO:0007669"/>
    <property type="project" value="UniProtKB-UniRule"/>
</dbReference>
<name>A0A346RJ10_9CUCU</name>
<feature type="transmembrane region" description="Helical" evidence="17">
    <location>
        <begin position="6"/>
        <end position="21"/>
    </location>
</feature>
<comment type="similarity">
    <text evidence="3 17">Belongs to the complex I subunit 4L family.</text>
</comment>
<dbReference type="InterPro" id="IPR001133">
    <property type="entry name" value="NADH_UbQ_OxRdtase_chain4L/K"/>
</dbReference>
<evidence type="ECO:0000256" key="7">
    <source>
        <dbReference type="ARBA" id="ARBA00022660"/>
    </source>
</evidence>
<dbReference type="GO" id="GO:0005743">
    <property type="term" value="C:mitochondrial inner membrane"/>
    <property type="evidence" value="ECO:0007669"/>
    <property type="project" value="UniProtKB-SubCell"/>
</dbReference>
<dbReference type="PANTHER" id="PTHR11434:SF0">
    <property type="entry name" value="NADH-UBIQUINONE OXIDOREDUCTASE CHAIN 4L"/>
    <property type="match status" value="1"/>
</dbReference>
<keyword evidence="17" id="KW-0999">Mitochondrion inner membrane</keyword>
<proteinExistence type="inferred from homology"/>
<comment type="function">
    <text evidence="1">Core subunit of the mitochondrial membrane respiratory chain NADH dehydrogenase (Complex I) that is believed to belong to the minimal assembly required for catalysis. Complex I functions in the transfer of electrons from NADH to the respiratory chain. The immediate electron acceptor for the enzyme is believed to be ubiquinone.</text>
</comment>
<evidence type="ECO:0000256" key="3">
    <source>
        <dbReference type="ARBA" id="ARBA00010519"/>
    </source>
</evidence>
<evidence type="ECO:0000256" key="17">
    <source>
        <dbReference type="RuleBase" id="RU004419"/>
    </source>
</evidence>
<feature type="transmembrane region" description="Helical" evidence="17">
    <location>
        <begin position="28"/>
        <end position="48"/>
    </location>
</feature>
<evidence type="ECO:0000256" key="10">
    <source>
        <dbReference type="ARBA" id="ARBA00022982"/>
    </source>
</evidence>
<evidence type="ECO:0000313" key="18">
    <source>
        <dbReference type="EMBL" id="AXS66057.1"/>
    </source>
</evidence>
<evidence type="ECO:0000256" key="12">
    <source>
        <dbReference type="ARBA" id="ARBA00023027"/>
    </source>
</evidence>
<comment type="function">
    <text evidence="17">Core subunit of the mitochondrial membrane respiratory chain NADH dehydrogenase (Complex I) which catalyzes electron transfer from NADH through the respiratory chain, using ubiquinone as an electron acceptor.</text>
</comment>
<keyword evidence="8 17" id="KW-0812">Transmembrane</keyword>
<accession>A0A346RJ10</accession>
<dbReference type="GO" id="GO:0016651">
    <property type="term" value="F:oxidoreductase activity, acting on NAD(P)H"/>
    <property type="evidence" value="ECO:0007669"/>
    <property type="project" value="InterPro"/>
</dbReference>
<evidence type="ECO:0000256" key="14">
    <source>
        <dbReference type="ARBA" id="ARBA00023128"/>
    </source>
</evidence>
<comment type="catalytic activity">
    <reaction evidence="16 17">
        <text>a ubiquinone + NADH + 5 H(+)(in) = a ubiquinol + NAD(+) + 4 H(+)(out)</text>
        <dbReference type="Rhea" id="RHEA:29091"/>
        <dbReference type="Rhea" id="RHEA-COMP:9565"/>
        <dbReference type="Rhea" id="RHEA-COMP:9566"/>
        <dbReference type="ChEBI" id="CHEBI:15378"/>
        <dbReference type="ChEBI" id="CHEBI:16389"/>
        <dbReference type="ChEBI" id="CHEBI:17976"/>
        <dbReference type="ChEBI" id="CHEBI:57540"/>
        <dbReference type="ChEBI" id="CHEBI:57945"/>
        <dbReference type="EC" id="7.1.1.2"/>
    </reaction>
</comment>
<evidence type="ECO:0000256" key="2">
    <source>
        <dbReference type="ARBA" id="ARBA00004225"/>
    </source>
</evidence>
<dbReference type="InterPro" id="IPR039428">
    <property type="entry name" value="NUOK/Mnh_C1-like"/>
</dbReference>